<sequence length="87" mass="9845">MLMISAGSREARHLLVGQVVLHEDFSLSMYYIIICDSAIPNEAVFWVQISLENRLGPLFLRAISKQQIYVSATPTKFLVTTNRDEST</sequence>
<gene>
    <name evidence="1" type="ORF">CSSPJE1EN2_LOCUS455</name>
</gene>
<keyword evidence="2" id="KW-1185">Reference proteome</keyword>
<evidence type="ECO:0000313" key="1">
    <source>
        <dbReference type="EMBL" id="CAK9857460.1"/>
    </source>
</evidence>
<dbReference type="Proteomes" id="UP001497522">
    <property type="component" value="Chromosome 1"/>
</dbReference>
<dbReference type="EMBL" id="OZ023702">
    <property type="protein sequence ID" value="CAK9857460.1"/>
    <property type="molecule type" value="Genomic_DNA"/>
</dbReference>
<reference evidence="1 2" key="1">
    <citation type="submission" date="2024-03" db="EMBL/GenBank/DDBJ databases">
        <authorList>
            <consortium name="ELIXIR-Norway"/>
            <consortium name="Elixir Norway"/>
        </authorList>
    </citation>
    <scope>NUCLEOTIDE SEQUENCE [LARGE SCALE GENOMIC DNA]</scope>
</reference>
<accession>A0ABP1A356</accession>
<protein>
    <submittedName>
        <fullName evidence="1">Uncharacterized protein</fullName>
    </submittedName>
</protein>
<name>A0ABP1A356_9BRYO</name>
<organism evidence="1 2">
    <name type="scientific">Sphagnum jensenii</name>
    <dbReference type="NCBI Taxonomy" id="128206"/>
    <lineage>
        <taxon>Eukaryota</taxon>
        <taxon>Viridiplantae</taxon>
        <taxon>Streptophyta</taxon>
        <taxon>Embryophyta</taxon>
        <taxon>Bryophyta</taxon>
        <taxon>Sphagnophytina</taxon>
        <taxon>Sphagnopsida</taxon>
        <taxon>Sphagnales</taxon>
        <taxon>Sphagnaceae</taxon>
        <taxon>Sphagnum</taxon>
    </lineage>
</organism>
<proteinExistence type="predicted"/>
<evidence type="ECO:0000313" key="2">
    <source>
        <dbReference type="Proteomes" id="UP001497522"/>
    </source>
</evidence>